<dbReference type="Pfam" id="PF00004">
    <property type="entry name" value="AAA"/>
    <property type="match status" value="1"/>
</dbReference>
<dbReference type="STRING" id="3469.A0A4Y7L692"/>
<dbReference type="Gene3D" id="6.10.20.150">
    <property type="match status" value="1"/>
</dbReference>
<dbReference type="PANTHER" id="PTHR23077">
    <property type="entry name" value="AAA-FAMILY ATPASE"/>
    <property type="match status" value="1"/>
</dbReference>
<dbReference type="PROSITE" id="PS00674">
    <property type="entry name" value="AAA"/>
    <property type="match status" value="1"/>
</dbReference>
<dbReference type="Proteomes" id="UP000316621">
    <property type="component" value="Chromosome 10"/>
</dbReference>
<dbReference type="GO" id="GO:0097352">
    <property type="term" value="P:autophagosome maturation"/>
    <property type="evidence" value="ECO:0007669"/>
    <property type="project" value="TreeGrafter"/>
</dbReference>
<evidence type="ECO:0000256" key="1">
    <source>
        <dbReference type="ARBA" id="ARBA00022741"/>
    </source>
</evidence>
<name>A0A4Y7L692_PAPSO</name>
<dbReference type="PANTHER" id="PTHR23077:SF200">
    <property type="entry name" value="CELL DIVISION CONTROL PROTEIN 48 HOMOLOG E"/>
    <property type="match status" value="1"/>
</dbReference>
<dbReference type="GO" id="GO:0016887">
    <property type="term" value="F:ATP hydrolysis activity"/>
    <property type="evidence" value="ECO:0007669"/>
    <property type="project" value="InterPro"/>
</dbReference>
<keyword evidence="9" id="KW-1185">Reference proteome</keyword>
<protein>
    <recommendedName>
        <fullName evidence="10">AAA ATPase AAA+ lid domain-containing protein</fullName>
    </recommendedName>
</protein>
<dbReference type="Gramene" id="RZC81064">
    <property type="protein sequence ID" value="RZC81064"/>
    <property type="gene ID" value="C5167_043645"/>
</dbReference>
<evidence type="ECO:0000313" key="8">
    <source>
        <dbReference type="EMBL" id="RZC81064.1"/>
    </source>
</evidence>
<dbReference type="Gene3D" id="3.40.50.300">
    <property type="entry name" value="P-loop containing nucleotide triphosphate hydrolases"/>
    <property type="match status" value="1"/>
</dbReference>
<organism evidence="8 9">
    <name type="scientific">Papaver somniferum</name>
    <name type="common">Opium poppy</name>
    <dbReference type="NCBI Taxonomy" id="3469"/>
    <lineage>
        <taxon>Eukaryota</taxon>
        <taxon>Viridiplantae</taxon>
        <taxon>Streptophyta</taxon>
        <taxon>Embryophyta</taxon>
        <taxon>Tracheophyta</taxon>
        <taxon>Spermatophyta</taxon>
        <taxon>Magnoliopsida</taxon>
        <taxon>Ranunculales</taxon>
        <taxon>Papaveraceae</taxon>
        <taxon>Papaveroideae</taxon>
        <taxon>Papaver</taxon>
    </lineage>
</organism>
<dbReference type="InterPro" id="IPR050168">
    <property type="entry name" value="AAA_ATPase_domain"/>
</dbReference>
<evidence type="ECO:0000259" key="7">
    <source>
        <dbReference type="Pfam" id="PF17862"/>
    </source>
</evidence>
<dbReference type="GO" id="GO:0005829">
    <property type="term" value="C:cytosol"/>
    <property type="evidence" value="ECO:0007669"/>
    <property type="project" value="TreeGrafter"/>
</dbReference>
<dbReference type="InterPro" id="IPR003960">
    <property type="entry name" value="ATPase_AAA_CS"/>
</dbReference>
<dbReference type="Pfam" id="PF09336">
    <property type="entry name" value="Vps4_C"/>
    <property type="match status" value="1"/>
</dbReference>
<evidence type="ECO:0000256" key="3">
    <source>
        <dbReference type="RuleBase" id="RU003651"/>
    </source>
</evidence>
<feature type="domain" description="Spastin/Vps4 C-terminal" evidence="6">
    <location>
        <begin position="124"/>
        <end position="154"/>
    </location>
</feature>
<dbReference type="AlphaFoldDB" id="A0A4Y7L692"/>
<dbReference type="GO" id="GO:0030970">
    <property type="term" value="P:retrograde protein transport, ER to cytosol"/>
    <property type="evidence" value="ECO:0007669"/>
    <property type="project" value="TreeGrafter"/>
</dbReference>
<feature type="region of interest" description="Disordered" evidence="4">
    <location>
        <begin position="163"/>
        <end position="197"/>
    </location>
</feature>
<keyword evidence="2 3" id="KW-0067">ATP-binding</keyword>
<evidence type="ECO:0000259" key="6">
    <source>
        <dbReference type="Pfam" id="PF09336"/>
    </source>
</evidence>
<feature type="domain" description="AAA ATPase AAA+ lid" evidence="7">
    <location>
        <begin position="63"/>
        <end position="102"/>
    </location>
</feature>
<feature type="domain" description="ATPase AAA-type core" evidence="5">
    <location>
        <begin position="1"/>
        <end position="40"/>
    </location>
</feature>
<comment type="similarity">
    <text evidence="3">Belongs to the AAA ATPase family.</text>
</comment>
<dbReference type="OMA" id="DAYMRKY"/>
<dbReference type="SUPFAM" id="SSF52540">
    <property type="entry name" value="P-loop containing nucleoside triphosphate hydrolases"/>
    <property type="match status" value="1"/>
</dbReference>
<evidence type="ECO:0000256" key="4">
    <source>
        <dbReference type="SAM" id="MobiDB-lite"/>
    </source>
</evidence>
<dbReference type="InterPro" id="IPR027417">
    <property type="entry name" value="P-loop_NTPase"/>
</dbReference>
<proteinExistence type="inferred from homology"/>
<sequence>MDRMNEKKRVFIIGATNRPDIIDPALLRPGRLDQLIYIPLPDEASRVQIFKSCLRKSPVSQHVDLQVLAKHTEGFSGADITEICQRACKYAIREDIEKNIERQKKINDHPEAMEEDGVENEVHQITASHFEESMKYARRSVSHGDIRKYQAFSQTLQQSRGFGGDFRFANTSSSGGTTAAEPFAAAPPAEEEDDLYS</sequence>
<evidence type="ECO:0000256" key="2">
    <source>
        <dbReference type="ARBA" id="ARBA00022840"/>
    </source>
</evidence>
<dbReference type="Pfam" id="PF17862">
    <property type="entry name" value="AAA_lid_3"/>
    <property type="match status" value="1"/>
</dbReference>
<gene>
    <name evidence="8" type="ORF">C5167_043645</name>
</gene>
<dbReference type="GO" id="GO:0005634">
    <property type="term" value="C:nucleus"/>
    <property type="evidence" value="ECO:0007669"/>
    <property type="project" value="TreeGrafter"/>
</dbReference>
<dbReference type="InterPro" id="IPR015415">
    <property type="entry name" value="Spast_Vps4_C"/>
</dbReference>
<evidence type="ECO:0000313" key="9">
    <source>
        <dbReference type="Proteomes" id="UP000316621"/>
    </source>
</evidence>
<feature type="compositionally biased region" description="Low complexity" evidence="4">
    <location>
        <begin position="179"/>
        <end position="188"/>
    </location>
</feature>
<dbReference type="GO" id="GO:0031593">
    <property type="term" value="F:polyubiquitin modification-dependent protein binding"/>
    <property type="evidence" value="ECO:0007669"/>
    <property type="project" value="TreeGrafter"/>
</dbReference>
<dbReference type="GO" id="GO:0034098">
    <property type="term" value="C:VCP-NPL4-UFD1 AAA ATPase complex"/>
    <property type="evidence" value="ECO:0007669"/>
    <property type="project" value="TreeGrafter"/>
</dbReference>
<evidence type="ECO:0000259" key="5">
    <source>
        <dbReference type="Pfam" id="PF00004"/>
    </source>
</evidence>
<dbReference type="GO" id="GO:0005524">
    <property type="term" value="F:ATP binding"/>
    <property type="evidence" value="ECO:0007669"/>
    <property type="project" value="UniProtKB-KW"/>
</dbReference>
<dbReference type="GO" id="GO:0051228">
    <property type="term" value="P:mitotic spindle disassembly"/>
    <property type="evidence" value="ECO:0007669"/>
    <property type="project" value="TreeGrafter"/>
</dbReference>
<keyword evidence="1 3" id="KW-0547">Nucleotide-binding</keyword>
<reference evidence="8 9" key="1">
    <citation type="journal article" date="2018" name="Science">
        <title>The opium poppy genome and morphinan production.</title>
        <authorList>
            <person name="Guo L."/>
            <person name="Winzer T."/>
            <person name="Yang X."/>
            <person name="Li Y."/>
            <person name="Ning Z."/>
            <person name="He Z."/>
            <person name="Teodor R."/>
            <person name="Lu Y."/>
            <person name="Bowser T.A."/>
            <person name="Graham I.A."/>
            <person name="Ye K."/>
        </authorList>
    </citation>
    <scope>NUCLEOTIDE SEQUENCE [LARGE SCALE GENOMIC DNA]</scope>
    <source>
        <strain evidence="9">cv. HN1</strain>
        <tissue evidence="8">Leaves</tissue>
    </source>
</reference>
<dbReference type="InterPro" id="IPR003959">
    <property type="entry name" value="ATPase_AAA_core"/>
</dbReference>
<dbReference type="InterPro" id="IPR041569">
    <property type="entry name" value="AAA_lid_3"/>
</dbReference>
<evidence type="ECO:0008006" key="10">
    <source>
        <dbReference type="Google" id="ProtNLM"/>
    </source>
</evidence>
<dbReference type="EMBL" id="CM010724">
    <property type="protein sequence ID" value="RZC81064.1"/>
    <property type="molecule type" value="Genomic_DNA"/>
</dbReference>
<accession>A0A4Y7L692</accession>